<protein>
    <submittedName>
        <fullName evidence="7">Tetratricopeptide repeat protein</fullName>
    </submittedName>
</protein>
<dbReference type="PANTHER" id="PTHR45663:SF11">
    <property type="entry name" value="GEO12009P1"/>
    <property type="match status" value="1"/>
</dbReference>
<comment type="function">
    <text evidence="1">Participates in various redox reactions through the reversible oxidation of its active center dithiol to a disulfide and catalyzes dithiol-disulfide exchange reactions.</text>
</comment>
<dbReference type="InterPro" id="IPR036249">
    <property type="entry name" value="Thioredoxin-like_sf"/>
</dbReference>
<evidence type="ECO:0000313" key="7">
    <source>
        <dbReference type="EMBL" id="WPF24239.1"/>
    </source>
</evidence>
<dbReference type="EMBL" id="CP137757">
    <property type="protein sequence ID" value="WPF24239.1"/>
    <property type="molecule type" value="Genomic_DNA"/>
</dbReference>
<keyword evidence="4" id="KW-0802">TPR repeat</keyword>
<dbReference type="AlphaFoldDB" id="A0AAU0PYU0"/>
<dbReference type="PROSITE" id="PS50005">
    <property type="entry name" value="TPR"/>
    <property type="match status" value="1"/>
</dbReference>
<dbReference type="GO" id="GO:0005737">
    <property type="term" value="C:cytoplasm"/>
    <property type="evidence" value="ECO:0007669"/>
    <property type="project" value="TreeGrafter"/>
</dbReference>
<reference evidence="7 8" key="1">
    <citation type="submission" date="2023-10" db="EMBL/GenBank/DDBJ databases">
        <title>complete genome sequence of Corynebacterium pseudokroppenstedtii P15-C1.</title>
        <authorList>
            <person name="Bruggemann H."/>
            <person name="Poehlein A."/>
        </authorList>
    </citation>
    <scope>NUCLEOTIDE SEQUENCE [LARGE SCALE GENOMIC DNA]</scope>
    <source>
        <strain evidence="7 8">P15_C1</strain>
    </source>
</reference>
<dbReference type="Gene3D" id="1.25.40.10">
    <property type="entry name" value="Tetratricopeptide repeat domain"/>
    <property type="match status" value="2"/>
</dbReference>
<dbReference type="Proteomes" id="UP001174314">
    <property type="component" value="Chromosome"/>
</dbReference>
<dbReference type="InterPro" id="IPR019734">
    <property type="entry name" value="TPR_rpt"/>
</dbReference>
<dbReference type="Pfam" id="PF14561">
    <property type="entry name" value="TPR_20"/>
    <property type="match status" value="1"/>
</dbReference>
<dbReference type="CDD" id="cd02956">
    <property type="entry name" value="ybbN"/>
    <property type="match status" value="1"/>
</dbReference>
<feature type="compositionally biased region" description="Basic and acidic residues" evidence="5">
    <location>
        <begin position="19"/>
        <end position="35"/>
    </location>
</feature>
<evidence type="ECO:0000256" key="1">
    <source>
        <dbReference type="ARBA" id="ARBA00003318"/>
    </source>
</evidence>
<feature type="compositionally biased region" description="Gly residues" evidence="5">
    <location>
        <begin position="54"/>
        <end position="66"/>
    </location>
</feature>
<evidence type="ECO:0000256" key="2">
    <source>
        <dbReference type="ARBA" id="ARBA00008987"/>
    </source>
</evidence>
<feature type="region of interest" description="Disordered" evidence="5">
    <location>
        <begin position="1"/>
        <end position="69"/>
    </location>
</feature>
<evidence type="ECO:0000259" key="6">
    <source>
        <dbReference type="Pfam" id="PF00085"/>
    </source>
</evidence>
<keyword evidence="8" id="KW-1185">Reference proteome</keyword>
<dbReference type="Pfam" id="PF00085">
    <property type="entry name" value="Thioredoxin"/>
    <property type="match status" value="1"/>
</dbReference>
<evidence type="ECO:0000256" key="4">
    <source>
        <dbReference type="PROSITE-ProRule" id="PRU00339"/>
    </source>
</evidence>
<dbReference type="Gene3D" id="3.40.30.10">
    <property type="entry name" value="Glutaredoxin"/>
    <property type="match status" value="1"/>
</dbReference>
<keyword evidence="3" id="KW-0676">Redox-active center</keyword>
<name>A0AAU0PYU0_9CORY</name>
<dbReference type="InterPro" id="IPR013766">
    <property type="entry name" value="Thioredoxin_domain"/>
</dbReference>
<dbReference type="GO" id="GO:0015035">
    <property type="term" value="F:protein-disulfide reductase activity"/>
    <property type="evidence" value="ECO:0007669"/>
    <property type="project" value="TreeGrafter"/>
</dbReference>
<dbReference type="RefSeq" id="WP_221923666.1">
    <property type="nucleotide sequence ID" value="NZ_CP137757.1"/>
</dbReference>
<dbReference type="GO" id="GO:0006950">
    <property type="term" value="P:response to stress"/>
    <property type="evidence" value="ECO:0007669"/>
    <property type="project" value="UniProtKB-ARBA"/>
</dbReference>
<comment type="similarity">
    <text evidence="2">Belongs to the thioredoxin family.</text>
</comment>
<evidence type="ECO:0000256" key="3">
    <source>
        <dbReference type="ARBA" id="ARBA00023284"/>
    </source>
</evidence>
<feature type="domain" description="Thioredoxin" evidence="6">
    <location>
        <begin position="74"/>
        <end position="175"/>
    </location>
</feature>
<evidence type="ECO:0000313" key="8">
    <source>
        <dbReference type="Proteomes" id="UP001174314"/>
    </source>
</evidence>
<dbReference type="SUPFAM" id="SSF52833">
    <property type="entry name" value="Thioredoxin-like"/>
    <property type="match status" value="1"/>
</dbReference>
<gene>
    <name evidence="7" type="ORF">Q0N40_06665</name>
</gene>
<evidence type="ECO:0000256" key="5">
    <source>
        <dbReference type="SAM" id="MobiDB-lite"/>
    </source>
</evidence>
<sequence>MTSPGKGPERFIAGAVDLGEVKARAEARAEAEKQRQRQARGTGSTPGSSAGNNAPGGAGVPGGGSTSGTAQITVDVTEANFENDVLKRSLQVPVIVAISSTRSPDSQDIVQNLDSMARQANYKWIFANVSADTVPQIAQAFGVRAIPTVIALANGRPLDAREGQQPKEQLQGWIDQILQVIGDQLPGIPDAERAATTEDEQPPSDPRFDAAEEALNNGDFDAALAAYDKIIDAEPHNTEAKAARANVSLLKRVSEAHASDDPTPEPEKTFAQADQYMISSKEEDAFRVLLDLLRVSAGDQKTQVKDRLIELFTLCDPADPRVATARREMASALF</sequence>
<proteinExistence type="inferred from homology"/>
<feature type="repeat" description="TPR" evidence="4">
    <location>
        <begin position="204"/>
        <end position="237"/>
    </location>
</feature>
<dbReference type="KEGG" id="cpsk:Q0N40_06665"/>
<accession>A0AAU0PYU0</accession>
<organism evidence="7 8">
    <name type="scientific">Corynebacterium pseudokroppenstedtii</name>
    <dbReference type="NCBI Taxonomy" id="2804917"/>
    <lineage>
        <taxon>Bacteria</taxon>
        <taxon>Bacillati</taxon>
        <taxon>Actinomycetota</taxon>
        <taxon>Actinomycetes</taxon>
        <taxon>Mycobacteriales</taxon>
        <taxon>Corynebacteriaceae</taxon>
        <taxon>Corynebacterium</taxon>
    </lineage>
</organism>
<dbReference type="InterPro" id="IPR011990">
    <property type="entry name" value="TPR-like_helical_dom_sf"/>
</dbReference>
<dbReference type="PANTHER" id="PTHR45663">
    <property type="entry name" value="GEO12009P1"/>
    <property type="match status" value="1"/>
</dbReference>